<evidence type="ECO:0000256" key="13">
    <source>
        <dbReference type="SAM" id="Coils"/>
    </source>
</evidence>
<reference evidence="23 24" key="2">
    <citation type="submission" date="2018-09" db="EMBL/GenBank/DDBJ databases">
        <title>Genomic epidemiology reveals two lineages of Vibrio cholerae that can cause global cholera epidemics despite absence of cholera toxin gene.</title>
        <authorList>
            <person name="Wang H."/>
            <person name="Zen W."/>
            <person name="Yu H."/>
            <person name="Zhang W."/>
            <person name="Pan J."/>
            <person name="Yang C."/>
            <person name="Cui Y."/>
        </authorList>
    </citation>
    <scope>NUCLEOTIDE SEQUENCE [LARGE SCALE GENOMIC DNA]</scope>
    <source>
        <strain evidence="23 24">00-1_S85</strain>
    </source>
</reference>
<dbReference type="Pfam" id="PF00672">
    <property type="entry name" value="HAMP"/>
    <property type="match status" value="1"/>
</dbReference>
<dbReference type="SUPFAM" id="SSF58104">
    <property type="entry name" value="Methyl-accepting chemotaxis protein (MCP) signaling domain"/>
    <property type="match status" value="1"/>
</dbReference>
<keyword evidence="8 14" id="KW-1133">Transmembrane helix</keyword>
<evidence type="ECO:0000256" key="14">
    <source>
        <dbReference type="SAM" id="Phobius"/>
    </source>
</evidence>
<feature type="transmembrane region" description="Helical" evidence="14">
    <location>
        <begin position="275"/>
        <end position="294"/>
    </location>
</feature>
<evidence type="ECO:0000313" key="24">
    <source>
        <dbReference type="Proteomes" id="UP000471242"/>
    </source>
</evidence>
<dbReference type="EMBL" id="JAHBND010000569">
    <property type="protein sequence ID" value="MBS7674582.1"/>
    <property type="molecule type" value="Genomic_DNA"/>
</dbReference>
<dbReference type="Gene3D" id="1.10.287.950">
    <property type="entry name" value="Methyl-accepting chemotaxis protein"/>
    <property type="match status" value="1"/>
</dbReference>
<dbReference type="KEGG" id="vcq:EN18_19535"/>
<feature type="transmembrane region" description="Helical" evidence="14">
    <location>
        <begin position="6"/>
        <end position="26"/>
    </location>
</feature>
<dbReference type="EMBL" id="KJ626219">
    <property type="protein sequence ID" value="AIC64126.1"/>
    <property type="molecule type" value="Genomic_DNA"/>
</dbReference>
<feature type="coiled-coil region" evidence="13">
    <location>
        <begin position="366"/>
        <end position="396"/>
    </location>
</feature>
<dbReference type="EMBL" id="QZRB01000017">
    <property type="protein sequence ID" value="MVD24152.1"/>
    <property type="molecule type" value="Genomic_DNA"/>
</dbReference>
<keyword evidence="7 14" id="KW-0812">Transmembrane</keyword>
<evidence type="ECO:0000313" key="19">
    <source>
        <dbReference type="EMBL" id="AIC64190.1"/>
    </source>
</evidence>
<dbReference type="CDD" id="cd12912">
    <property type="entry name" value="PDC2_MCP_like"/>
    <property type="match status" value="1"/>
</dbReference>
<dbReference type="CDD" id="cd11386">
    <property type="entry name" value="MCP_signal"/>
    <property type="match status" value="1"/>
</dbReference>
<evidence type="ECO:0000256" key="7">
    <source>
        <dbReference type="ARBA" id="ARBA00022692"/>
    </source>
</evidence>
<evidence type="ECO:0000256" key="12">
    <source>
        <dbReference type="PROSITE-ProRule" id="PRU00284"/>
    </source>
</evidence>
<dbReference type="GO" id="GO:0043200">
    <property type="term" value="P:response to amino acid"/>
    <property type="evidence" value="ECO:0007669"/>
    <property type="project" value="UniProtKB-ARBA"/>
</dbReference>
<keyword evidence="6" id="KW-0997">Cell inner membrane</keyword>
<dbReference type="InterPro" id="IPR003660">
    <property type="entry name" value="HAMP_dom"/>
</dbReference>
<keyword evidence="13" id="KW-0175">Coiled coil</keyword>
<evidence type="ECO:0000256" key="9">
    <source>
        <dbReference type="ARBA" id="ARBA00023136"/>
    </source>
</evidence>
<dbReference type="EMBL" id="KJ626220">
    <property type="protein sequence ID" value="AIC64158.1"/>
    <property type="molecule type" value="Genomic_DNA"/>
</dbReference>
<dbReference type="SUPFAM" id="SSF103190">
    <property type="entry name" value="Sensory domain-like"/>
    <property type="match status" value="1"/>
</dbReference>
<dbReference type="EMBL" id="KJ626223">
    <property type="protein sequence ID" value="AIC64231.1"/>
    <property type="molecule type" value="Genomic_DNA"/>
</dbReference>
<dbReference type="EMBL" id="KJ626222">
    <property type="protein sequence ID" value="AIC64218.1"/>
    <property type="molecule type" value="Genomic_DNA"/>
</dbReference>
<dbReference type="GO" id="GO:0007165">
    <property type="term" value="P:signal transduction"/>
    <property type="evidence" value="ECO:0007669"/>
    <property type="project" value="UniProtKB-KW"/>
</dbReference>
<evidence type="ECO:0000256" key="3">
    <source>
        <dbReference type="ARBA" id="ARBA00022475"/>
    </source>
</evidence>
<dbReference type="CDD" id="cd06225">
    <property type="entry name" value="HAMP"/>
    <property type="match status" value="1"/>
</dbReference>
<evidence type="ECO:0000313" key="17">
    <source>
        <dbReference type="EMBL" id="AIC64126.1"/>
    </source>
</evidence>
<evidence type="ECO:0000256" key="10">
    <source>
        <dbReference type="ARBA" id="ARBA00023224"/>
    </source>
</evidence>
<feature type="domain" description="HAMP" evidence="16">
    <location>
        <begin position="295"/>
        <end position="349"/>
    </location>
</feature>
<keyword evidence="5" id="KW-0145">Chemotaxis</keyword>
<organism evidence="20">
    <name type="scientific">Vibrio cholerae</name>
    <dbReference type="NCBI Taxonomy" id="666"/>
    <lineage>
        <taxon>Bacteria</taxon>
        <taxon>Pseudomonadati</taxon>
        <taxon>Pseudomonadota</taxon>
        <taxon>Gammaproteobacteria</taxon>
        <taxon>Vibrionales</taxon>
        <taxon>Vibrionaceae</taxon>
        <taxon>Vibrio</taxon>
    </lineage>
</organism>
<dbReference type="PROSITE" id="PS50885">
    <property type="entry name" value="HAMP"/>
    <property type="match status" value="1"/>
</dbReference>
<dbReference type="Gene3D" id="3.30.450.20">
    <property type="entry name" value="PAS domain"/>
    <property type="match status" value="2"/>
</dbReference>
<dbReference type="Pfam" id="PF00015">
    <property type="entry name" value="MCPsignal"/>
    <property type="match status" value="1"/>
</dbReference>
<dbReference type="InterPro" id="IPR004089">
    <property type="entry name" value="MCPsignal_dom"/>
</dbReference>
<dbReference type="GO" id="GO:0016597">
    <property type="term" value="F:amino acid binding"/>
    <property type="evidence" value="ECO:0007669"/>
    <property type="project" value="UniProtKB-ARBA"/>
</dbReference>
<protein>
    <submittedName>
        <fullName evidence="20">Methyl-accepting chemotaxis protein</fullName>
    </submittedName>
</protein>
<gene>
    <name evidence="23" type="ORF">D6U24_12375</name>
    <name evidence="22" type="ORF">KIN13_14215</name>
    <name evidence="20" type="ORF">VC_0514</name>
</gene>
<keyword evidence="4" id="KW-0488">Methylation</keyword>
<evidence type="ECO:0000256" key="1">
    <source>
        <dbReference type="ARBA" id="ARBA00004533"/>
    </source>
</evidence>
<evidence type="ECO:0000256" key="2">
    <source>
        <dbReference type="ARBA" id="ARBA00004651"/>
    </source>
</evidence>
<dbReference type="SMART" id="SM00304">
    <property type="entry name" value="HAMP"/>
    <property type="match status" value="1"/>
</dbReference>
<dbReference type="FunFam" id="3.30.450.20:FF:000048">
    <property type="entry name" value="Methyl-accepting chemotaxis protein"/>
    <property type="match status" value="1"/>
</dbReference>
<reference evidence="22" key="4">
    <citation type="submission" date="2023-08" db="EMBL/GenBank/DDBJ databases">
        <title>Vibrio cholerae Outbreaks in Tanzania Exemplify Founder Flush: Simultaneous Increases in Population Size and Genetic Diversity.</title>
        <authorList>
            <person name="Debes A.K."/>
            <person name="Mohammed A."/>
            <person name="Maseke I."/>
            <person name="Almeida M."/>
            <person name="Li S."/>
            <person name="Matimba H."/>
            <person name="Joachim A."/>
            <person name="Mizinduko M."/>
            <person name="Nyanga S."/>
            <person name="Kelly M."/>
            <person name="Kachwamba Y."/>
            <person name="Schaffer A.M."/>
            <person name="Nyanga A.S."/>
            <person name="Mghamba J."/>
            <person name="Mosha F.S."/>
            <person name="Sack D.A."/>
            <person name="Stine O.C."/>
        </authorList>
    </citation>
    <scope>NUCLEOTIDE SEQUENCE</scope>
    <source>
        <strain evidence="22">TDS0091212</strain>
    </source>
</reference>
<evidence type="ECO:0000259" key="16">
    <source>
        <dbReference type="PROSITE" id="PS50885"/>
    </source>
</evidence>
<dbReference type="InterPro" id="IPR033479">
    <property type="entry name" value="dCache_1"/>
</dbReference>
<dbReference type="InterPro" id="IPR029151">
    <property type="entry name" value="Sensor-like_sf"/>
</dbReference>
<evidence type="ECO:0000256" key="8">
    <source>
        <dbReference type="ARBA" id="ARBA00022989"/>
    </source>
</evidence>
<dbReference type="OMA" id="QNWMSGR"/>
<dbReference type="GO" id="GO:0006935">
    <property type="term" value="P:chemotaxis"/>
    <property type="evidence" value="ECO:0007669"/>
    <property type="project" value="UniProtKB-KW"/>
</dbReference>
<dbReference type="GO" id="GO:0005886">
    <property type="term" value="C:plasma membrane"/>
    <property type="evidence" value="ECO:0007669"/>
    <property type="project" value="UniProtKB-SubCell"/>
</dbReference>
<evidence type="ECO:0000313" key="21">
    <source>
        <dbReference type="EMBL" id="AIC64231.1"/>
    </source>
</evidence>
<keyword evidence="10 12" id="KW-0807">Transducer</keyword>
<accession>A0A060KSQ3</accession>
<dbReference type="PROSITE" id="PS50111">
    <property type="entry name" value="CHEMOTAXIS_TRANSDUC_2"/>
    <property type="match status" value="1"/>
</dbReference>
<dbReference type="AlphaFoldDB" id="A0A060KSQ3"/>
<evidence type="ECO:0000256" key="4">
    <source>
        <dbReference type="ARBA" id="ARBA00022481"/>
    </source>
</evidence>
<dbReference type="PATRIC" id="fig|666.1969.peg.2186"/>
<dbReference type="PANTHER" id="PTHR32089">
    <property type="entry name" value="METHYL-ACCEPTING CHEMOTAXIS PROTEIN MCPB"/>
    <property type="match status" value="1"/>
</dbReference>
<evidence type="ECO:0000313" key="18">
    <source>
        <dbReference type="EMBL" id="AIC64158.1"/>
    </source>
</evidence>
<evidence type="ECO:0000313" key="23">
    <source>
        <dbReference type="EMBL" id="MVD24152.1"/>
    </source>
</evidence>
<evidence type="ECO:0000256" key="11">
    <source>
        <dbReference type="ARBA" id="ARBA00029447"/>
    </source>
</evidence>
<proteinExistence type="inferred from homology"/>
<dbReference type="Pfam" id="PF02743">
    <property type="entry name" value="dCache_1"/>
    <property type="match status" value="1"/>
</dbReference>
<keyword evidence="9 14" id="KW-0472">Membrane</keyword>
<dbReference type="Proteomes" id="UP000471242">
    <property type="component" value="Unassembled WGS sequence"/>
</dbReference>
<dbReference type="CDD" id="cd12913">
    <property type="entry name" value="PDC1_MCP_like"/>
    <property type="match status" value="1"/>
</dbReference>
<evidence type="ECO:0000259" key="15">
    <source>
        <dbReference type="PROSITE" id="PS50111"/>
    </source>
</evidence>
<keyword evidence="3" id="KW-1003">Cell membrane</keyword>
<comment type="similarity">
    <text evidence="11">Belongs to the methyl-accepting chemotaxis (MCP) protein family.</text>
</comment>
<dbReference type="RefSeq" id="WP_001100519.1">
    <property type="nucleotide sequence ID" value="NZ_AP018677.1"/>
</dbReference>
<dbReference type="Proteomes" id="UP001196338">
    <property type="component" value="Unassembled WGS sequence"/>
</dbReference>
<evidence type="ECO:0000256" key="5">
    <source>
        <dbReference type="ARBA" id="ARBA00022500"/>
    </source>
</evidence>
<reference evidence="20" key="1">
    <citation type="submission" date="2014-03" db="EMBL/GenBank/DDBJ databases">
        <title>Complete sequence of Vibrio Seventh Pandemic Island VSP-2.</title>
        <authorList>
            <person name="Cherkasov A.V."/>
            <person name="Krasnov Y.M."/>
            <person name="Agafonov D.A."/>
            <person name="Smirnova N.I."/>
        </authorList>
    </citation>
    <scope>NUCLEOTIDE SEQUENCE</scope>
    <source>
        <strain evidence="17">L3226</strain>
        <strain evidence="19">M1293</strain>
        <strain evidence="18">M818</strain>
        <strain evidence="20">R17644</strain>
        <strain evidence="21">R18899</strain>
    </source>
</reference>
<dbReference type="FunFam" id="1.10.287.950:FF:000001">
    <property type="entry name" value="Methyl-accepting chemotaxis sensory transducer"/>
    <property type="match status" value="1"/>
</dbReference>
<dbReference type="SMART" id="SM00283">
    <property type="entry name" value="MA"/>
    <property type="match status" value="1"/>
</dbReference>
<reference evidence="22" key="3">
    <citation type="submission" date="2021-05" db="EMBL/GenBank/DDBJ databases">
        <authorList>
            <person name="Stine C."/>
        </authorList>
    </citation>
    <scope>NUCLEOTIDE SEQUENCE</scope>
    <source>
        <strain evidence="22">TDS0091212</strain>
    </source>
</reference>
<comment type="subcellular location">
    <subcellularLocation>
        <location evidence="1">Cell inner membrane</location>
    </subcellularLocation>
    <subcellularLocation>
        <location evidence="2">Cell membrane</location>
        <topology evidence="2">Multi-pass membrane protein</topology>
    </subcellularLocation>
</comment>
<evidence type="ECO:0000313" key="20">
    <source>
        <dbReference type="EMBL" id="AIC64218.1"/>
    </source>
</evidence>
<evidence type="ECO:0000313" key="22">
    <source>
        <dbReference type="EMBL" id="MBS7674582.1"/>
    </source>
</evidence>
<dbReference type="PANTHER" id="PTHR32089:SF117">
    <property type="entry name" value="METHYL ACCEPTING SENSORY TRANSDUCER WITH CACHE_1 SMALL MOLECULE BINDING DOMAIN"/>
    <property type="match status" value="1"/>
</dbReference>
<feature type="domain" description="Methyl-accepting transducer" evidence="15">
    <location>
        <begin position="354"/>
        <end position="590"/>
    </location>
</feature>
<dbReference type="EMBL" id="KJ626221">
    <property type="protein sequence ID" value="AIC64190.1"/>
    <property type="molecule type" value="Genomic_DNA"/>
</dbReference>
<name>A0A060KSQ3_VIBCL</name>
<evidence type="ECO:0000256" key="6">
    <source>
        <dbReference type="ARBA" id="ARBA00022519"/>
    </source>
</evidence>
<sequence>MNVGFVKKLIFISSFILLVTVAFVVWEGYTTAKKEVSVVIEDGINEIINKTERFVSLKLESDISLASSIVDSISLRISDEQYINDIINGNAIKKAFLSTGFGFDSNGKVIENDPNWEPEDDYDPRSRGWYQEAKKNKRIFITEPYLDTEGKNFLVSISSPVADTMNNFIGAMYFDVDLSRIQKNVDDINLFEAGYVFITSNTGKVIIHSNTDELGKNVKDIYNGFRLDKGKVVLSVNGVNKWLYTSPILGGDWFIIAVIDESIAMQSINKMKYELIFYSAIGLVFGGLILVFILRRLMSPLKTLDSAIKDIASGGGDLTKKLDTNLDKEFSELALGFNSFTEMLGSQIRQLKTIASGVLDGAEKTANEAEVSRLVVEQQLQELEQLATAMNEMAMTASEVANSAQVAADAAKEGESASLEGSSVVHETTDAIQRLSIRIGSSVEDVKELVKATDRIETVLDVINDIADQTNLLALNAAIEAARAGESGRGFAVVADEVRTLAQRTQQSTMQISEIIEQLQEGAKNVSRSMDESKLETDIVVEKTNQVNEKISLVQQAIHRISDMNLQIASAAEEQSLVAEEINNNTVNIKDLSIKLSEAASNAGTEMNAQVSKVKEQNELLNEFKI</sequence>